<evidence type="ECO:0000256" key="1">
    <source>
        <dbReference type="SAM" id="Phobius"/>
    </source>
</evidence>
<feature type="transmembrane region" description="Helical" evidence="1">
    <location>
        <begin position="264"/>
        <end position="281"/>
    </location>
</feature>
<organism evidence="2 3">
    <name type="scientific">Araneus ventricosus</name>
    <name type="common">Orbweaver spider</name>
    <name type="synonym">Epeira ventricosa</name>
    <dbReference type="NCBI Taxonomy" id="182803"/>
    <lineage>
        <taxon>Eukaryota</taxon>
        <taxon>Metazoa</taxon>
        <taxon>Ecdysozoa</taxon>
        <taxon>Arthropoda</taxon>
        <taxon>Chelicerata</taxon>
        <taxon>Arachnida</taxon>
        <taxon>Araneae</taxon>
        <taxon>Araneomorphae</taxon>
        <taxon>Entelegynae</taxon>
        <taxon>Araneoidea</taxon>
        <taxon>Araneidae</taxon>
        <taxon>Araneus</taxon>
    </lineage>
</organism>
<keyword evidence="1" id="KW-0812">Transmembrane</keyword>
<evidence type="ECO:0000313" key="3">
    <source>
        <dbReference type="Proteomes" id="UP000499080"/>
    </source>
</evidence>
<feature type="transmembrane region" description="Helical" evidence="1">
    <location>
        <begin position="80"/>
        <end position="99"/>
    </location>
</feature>
<evidence type="ECO:0000313" key="2">
    <source>
        <dbReference type="EMBL" id="GBM88351.1"/>
    </source>
</evidence>
<proteinExistence type="predicted"/>
<name>A0A4Y2JDH0_ARAVE</name>
<feature type="transmembrane region" description="Helical" evidence="1">
    <location>
        <begin position="21"/>
        <end position="44"/>
    </location>
</feature>
<evidence type="ECO:0008006" key="4">
    <source>
        <dbReference type="Google" id="ProtNLM"/>
    </source>
</evidence>
<gene>
    <name evidence="2" type="ORF">AVEN_199339_1</name>
</gene>
<keyword evidence="1" id="KW-0472">Membrane</keyword>
<reference evidence="2 3" key="1">
    <citation type="journal article" date="2019" name="Sci. Rep.">
        <title>Orb-weaving spider Araneus ventricosus genome elucidates the spidroin gene catalogue.</title>
        <authorList>
            <person name="Kono N."/>
            <person name="Nakamura H."/>
            <person name="Ohtoshi R."/>
            <person name="Moran D.A.P."/>
            <person name="Shinohara A."/>
            <person name="Yoshida Y."/>
            <person name="Fujiwara M."/>
            <person name="Mori M."/>
            <person name="Tomita M."/>
            <person name="Arakawa K."/>
        </authorList>
    </citation>
    <scope>NUCLEOTIDE SEQUENCE [LARGE SCALE GENOMIC DNA]</scope>
</reference>
<dbReference type="EMBL" id="BGPR01003456">
    <property type="protein sequence ID" value="GBM88351.1"/>
    <property type="molecule type" value="Genomic_DNA"/>
</dbReference>
<protein>
    <recommendedName>
        <fullName evidence="4">Gustatory receptor</fullName>
    </recommendedName>
</protein>
<sequence>MRRGRYHLTGLLRILSETQNLSFTWIESVCFYVVCSVPMAFAALNVVQQVVAVNKTTFDVYGRNGSSIARIIFNFLHSSLWGFIYPTSVNLIVLLYCFLCQNFCRQINRITRDIRQCRVQNFTLSKHANISAQEARNGDLLHLTQRVFSVPSFLISAAHFCSCITVLGSLIVDAGTYIKNYTLFCQSVLVFLNSSGGFLACLWTAGGLPLAEDQMKDAFRRKMRERLHLFGKVDEDCFQNELMQKASFLISGCLIVYFQRSSILYLLGTILTYSILLVTKAQSIRKNNDHKKCLRISRFLRKFTICHIQYANILKEHCFKMN</sequence>
<dbReference type="Proteomes" id="UP000499080">
    <property type="component" value="Unassembled WGS sequence"/>
</dbReference>
<keyword evidence="1" id="KW-1133">Transmembrane helix</keyword>
<feature type="transmembrane region" description="Helical" evidence="1">
    <location>
        <begin position="190"/>
        <end position="211"/>
    </location>
</feature>
<keyword evidence="3" id="KW-1185">Reference proteome</keyword>
<accession>A0A4Y2JDH0</accession>
<dbReference type="AlphaFoldDB" id="A0A4Y2JDH0"/>
<comment type="caution">
    <text evidence="2">The sequence shown here is derived from an EMBL/GenBank/DDBJ whole genome shotgun (WGS) entry which is preliminary data.</text>
</comment>